<dbReference type="InterPro" id="IPR049470">
    <property type="entry name" value="TRM61_C"/>
</dbReference>
<dbReference type="AlphaFoldDB" id="A0A0V8RQQ2"/>
<dbReference type="PROSITE" id="PS51620">
    <property type="entry name" value="SAM_TRM61"/>
    <property type="match status" value="1"/>
</dbReference>
<sequence length="349" mass="38501">MTIQRNTSMSANDFGQPTRRGVLSEGDRVQVRDPKGRFHQVILVSGGRFQSNRGGFNHNDVIGRPDGQVIVTEEGRQFQILRPLQVDYVMSMPRGAAVVYPKDAGVITHMGDIFPGATVVEAGAGSGALSMALLDAVGPQGRLISVERRQDFADIAAANVDLWFGRRHPAWDLRVGDVDEVLWSAEEGSVDRIVLDMLAPWENIEAITHALIPGGVLVCYVATVTQMSRLVEDLRASERFTDPIAWEDMRREWHLDGLAVRPEHRMVAHTGFLVVTRLLAPGVTPQERATRPAKAAEGQGGAWDDEQDWSLEKVGQRVNSEKKVRKVRRDVVAQADTWASEGREAAADE</sequence>
<dbReference type="Gene3D" id="3.10.330.20">
    <property type="match status" value="1"/>
</dbReference>
<dbReference type="RefSeq" id="WP_060567261.1">
    <property type="nucleotide sequence ID" value="NZ_CP040006.1"/>
</dbReference>
<dbReference type="PANTHER" id="PTHR12133">
    <property type="entry name" value="TRNA (ADENINE(58)-N(1))-METHYLTRANSFERASE"/>
    <property type="match status" value="1"/>
</dbReference>
<dbReference type="InterPro" id="IPR014816">
    <property type="entry name" value="tRNA_MeTrfase_Gcd14"/>
</dbReference>
<evidence type="ECO:0000256" key="3">
    <source>
        <dbReference type="ARBA" id="ARBA00022691"/>
    </source>
</evidence>
<dbReference type="EMBL" id="LLVT01000003">
    <property type="protein sequence ID" value="KSW10366.1"/>
    <property type="molecule type" value="Genomic_DNA"/>
</dbReference>
<evidence type="ECO:0000313" key="7">
    <source>
        <dbReference type="EMBL" id="KSW10366.1"/>
    </source>
</evidence>
<keyword evidence="4" id="KW-0819">tRNA processing</keyword>
<gene>
    <name evidence="7" type="ORF">APY09_07600</name>
</gene>
<evidence type="ECO:0000256" key="5">
    <source>
        <dbReference type="SAM" id="MobiDB-lite"/>
    </source>
</evidence>
<dbReference type="PANTHER" id="PTHR12133:SF1">
    <property type="entry name" value="TRNA (ADENINE(58)-N(1))-METHYLTRANSFERASE, MITOCHONDRIAL"/>
    <property type="match status" value="1"/>
</dbReference>
<feature type="domain" description="tRNA (adenine(58)-N(1))-methyltransferase catalytic subunit TRM61 C-terminal" evidence="6">
    <location>
        <begin position="89"/>
        <end position="248"/>
    </location>
</feature>
<dbReference type="Gene3D" id="3.40.50.150">
    <property type="entry name" value="Vaccinia Virus protein VP39"/>
    <property type="match status" value="1"/>
</dbReference>
<dbReference type="GO" id="GO:0160107">
    <property type="term" value="F:tRNA (adenine(58)-N1)-methyltransferase activity"/>
    <property type="evidence" value="ECO:0007669"/>
    <property type="project" value="InterPro"/>
</dbReference>
<dbReference type="SUPFAM" id="SSF53335">
    <property type="entry name" value="S-adenosyl-L-methionine-dependent methyltransferases"/>
    <property type="match status" value="1"/>
</dbReference>
<comment type="caution">
    <text evidence="7">The sequence shown here is derived from an EMBL/GenBank/DDBJ whole genome shotgun (WGS) entry which is preliminary data.</text>
</comment>
<keyword evidence="3" id="KW-0949">S-adenosyl-L-methionine</keyword>
<proteinExistence type="predicted"/>
<name>A0A0V8RQQ2_9ACTO</name>
<organism evidence="7 8">
    <name type="scientific">Schaalia odontolytica</name>
    <dbReference type="NCBI Taxonomy" id="1660"/>
    <lineage>
        <taxon>Bacteria</taxon>
        <taxon>Bacillati</taxon>
        <taxon>Actinomycetota</taxon>
        <taxon>Actinomycetes</taxon>
        <taxon>Actinomycetales</taxon>
        <taxon>Actinomycetaceae</taxon>
        <taxon>Schaalia</taxon>
    </lineage>
</organism>
<dbReference type="GO" id="GO:0030488">
    <property type="term" value="P:tRNA methylation"/>
    <property type="evidence" value="ECO:0007669"/>
    <property type="project" value="InterPro"/>
</dbReference>
<reference evidence="7 8" key="1">
    <citation type="submission" date="2015-10" db="EMBL/GenBank/DDBJ databases">
        <title>Draft Genome of Actinomyces odontolyticus subsp. actinosynbacter strain XH001.</title>
        <authorList>
            <person name="Mclean J.S."/>
            <person name="He X."/>
        </authorList>
    </citation>
    <scope>NUCLEOTIDE SEQUENCE [LARGE SCALE GENOMIC DNA]</scope>
    <source>
        <strain evidence="7 8">XH001</strain>
    </source>
</reference>
<evidence type="ECO:0000256" key="1">
    <source>
        <dbReference type="ARBA" id="ARBA00022603"/>
    </source>
</evidence>
<keyword evidence="1" id="KW-0489">Methyltransferase</keyword>
<dbReference type="GO" id="GO:0031515">
    <property type="term" value="C:tRNA (m1A) methyltransferase complex"/>
    <property type="evidence" value="ECO:0007669"/>
    <property type="project" value="InterPro"/>
</dbReference>
<dbReference type="Pfam" id="PF14801">
    <property type="entry name" value="TrmI-like_N"/>
    <property type="match status" value="1"/>
</dbReference>
<protein>
    <submittedName>
        <fullName evidence="7">Transposase</fullName>
    </submittedName>
</protein>
<dbReference type="Proteomes" id="UP000054686">
    <property type="component" value="Unassembled WGS sequence"/>
</dbReference>
<dbReference type="Pfam" id="PF08704">
    <property type="entry name" value="GCD14"/>
    <property type="match status" value="1"/>
</dbReference>
<evidence type="ECO:0000313" key="8">
    <source>
        <dbReference type="Proteomes" id="UP000054686"/>
    </source>
</evidence>
<dbReference type="FunFam" id="3.40.50.150:FF:000019">
    <property type="entry name" value="tRNA (adenine(58)-N(1))-methyltransferase TrmI"/>
    <property type="match status" value="1"/>
</dbReference>
<dbReference type="InterPro" id="IPR029063">
    <property type="entry name" value="SAM-dependent_MTases_sf"/>
</dbReference>
<dbReference type="OrthoDB" id="9781391at2"/>
<evidence type="ECO:0000259" key="6">
    <source>
        <dbReference type="Pfam" id="PF08704"/>
    </source>
</evidence>
<keyword evidence="2" id="KW-0808">Transferase</keyword>
<feature type="region of interest" description="Disordered" evidence="5">
    <location>
        <begin position="285"/>
        <end position="309"/>
    </location>
</feature>
<accession>A0A0V8RQQ2</accession>
<feature type="compositionally biased region" description="Polar residues" evidence="5">
    <location>
        <begin position="1"/>
        <end position="15"/>
    </location>
</feature>
<evidence type="ECO:0000256" key="4">
    <source>
        <dbReference type="ARBA" id="ARBA00022694"/>
    </source>
</evidence>
<dbReference type="CDD" id="cd02440">
    <property type="entry name" value="AdoMet_MTases"/>
    <property type="match status" value="1"/>
</dbReference>
<feature type="region of interest" description="Disordered" evidence="5">
    <location>
        <begin position="1"/>
        <end position="27"/>
    </location>
</feature>
<evidence type="ECO:0000256" key="2">
    <source>
        <dbReference type="ARBA" id="ARBA00022679"/>
    </source>
</evidence>